<dbReference type="RefSeq" id="WP_119455057.1">
    <property type="nucleotide sequence ID" value="NZ_QWGA01000008.1"/>
</dbReference>
<comment type="caution">
    <text evidence="1">The sequence shown here is derived from an EMBL/GenBank/DDBJ whole genome shotgun (WGS) entry which is preliminary data.</text>
</comment>
<dbReference type="AlphaFoldDB" id="A0A399RB65"/>
<sequence length="92" mass="10622">MKRTTLVATENASRYLQQLSKHWAHKFDVDYSETKSRINLPLGELNMQASESALGLEVTSDSPDSLDQLCDVIERHLDRFAHRESALVYEWK</sequence>
<dbReference type="Gene3D" id="3.30.310.50">
    <property type="entry name" value="Alpha-D-phosphohexomutase, C-terminal domain"/>
    <property type="match status" value="1"/>
</dbReference>
<dbReference type="Proteomes" id="UP000265845">
    <property type="component" value="Unassembled WGS sequence"/>
</dbReference>
<dbReference type="Pfam" id="PF09981">
    <property type="entry name" value="DUF2218"/>
    <property type="match status" value="1"/>
</dbReference>
<dbReference type="OrthoDB" id="9806511at2"/>
<proteinExistence type="predicted"/>
<reference evidence="1 2" key="1">
    <citation type="submission" date="2018-08" db="EMBL/GenBank/DDBJ databases">
        <title>Henriciella mobilis sp. nov., isolated from seawater.</title>
        <authorList>
            <person name="Cheng H."/>
            <person name="Wu Y.-H."/>
            <person name="Xu X.-W."/>
            <person name="Guo L.-L."/>
        </authorList>
    </citation>
    <scope>NUCLEOTIDE SEQUENCE [LARGE SCALE GENOMIC DNA]</scope>
    <source>
        <strain evidence="1 2">CCUG67844</strain>
    </source>
</reference>
<accession>A0A399RB65</accession>
<name>A0A399RB65_9PROT</name>
<keyword evidence="2" id="KW-1185">Reference proteome</keyword>
<protein>
    <submittedName>
        <fullName evidence="1">DUF2218 domain-containing protein</fullName>
    </submittedName>
</protein>
<dbReference type="EMBL" id="QWGA01000008">
    <property type="protein sequence ID" value="RIJ27681.1"/>
    <property type="molecule type" value="Genomic_DNA"/>
</dbReference>
<evidence type="ECO:0000313" key="1">
    <source>
        <dbReference type="EMBL" id="RIJ27681.1"/>
    </source>
</evidence>
<gene>
    <name evidence="1" type="ORF">D1222_14980</name>
</gene>
<dbReference type="InterPro" id="IPR014543">
    <property type="entry name" value="UCP028291"/>
</dbReference>
<organism evidence="1 2">
    <name type="scientific">Henriciella algicola</name>
    <dbReference type="NCBI Taxonomy" id="1608422"/>
    <lineage>
        <taxon>Bacteria</taxon>
        <taxon>Pseudomonadati</taxon>
        <taxon>Pseudomonadota</taxon>
        <taxon>Alphaproteobacteria</taxon>
        <taxon>Hyphomonadales</taxon>
        <taxon>Hyphomonadaceae</taxon>
        <taxon>Henriciella</taxon>
    </lineage>
</organism>
<evidence type="ECO:0000313" key="2">
    <source>
        <dbReference type="Proteomes" id="UP000265845"/>
    </source>
</evidence>
<dbReference type="PIRSF" id="PIRSF028291">
    <property type="entry name" value="UCP028291"/>
    <property type="match status" value="1"/>
</dbReference>